<dbReference type="GO" id="GO:0072344">
    <property type="term" value="P:rescue of stalled ribosome"/>
    <property type="evidence" value="ECO:0007669"/>
    <property type="project" value="UniProtKB-UniRule"/>
</dbReference>
<evidence type="ECO:0000256" key="2">
    <source>
        <dbReference type="ARBA" id="ARBA00022555"/>
    </source>
</evidence>
<keyword evidence="11" id="KW-1185">Reference proteome</keyword>
<evidence type="ECO:0000256" key="4">
    <source>
        <dbReference type="ARBA" id="ARBA00022884"/>
    </source>
</evidence>
<dbReference type="PATRIC" id="fig|1191523.3.peg.1978"/>
<dbReference type="HOGENOM" id="CLU_062456_4_1_10"/>
<sequence>MRAVIGLGNPGKAYENTRHNIGFIVLDRFAKLQKLNFNPEYNYLKSEGSIGSSDFILVKPTTFMNLSGLAAKNLLSNYEIPTEEMLVITDDIYLESGKLRIRRSGGDGGHNGLKSIIEHLETTNFPRLRFGIGDPAESTLSEYVLSPFSENELKIIDISVEKAVQLLEYFVAGGYKAMLDHFSKISSGGDVK</sequence>
<dbReference type="PROSITE" id="PS01196">
    <property type="entry name" value="PEPT_TRNA_HYDROL_2"/>
    <property type="match status" value="1"/>
</dbReference>
<feature type="site" description="Stabilizes the basic form of H active site to accept a proton" evidence="7">
    <location>
        <position position="90"/>
    </location>
</feature>
<keyword evidence="7" id="KW-0963">Cytoplasm</keyword>
<keyword evidence="3 7" id="KW-0378">Hydrolase</keyword>
<dbReference type="InterPro" id="IPR036416">
    <property type="entry name" value="Pept_tRNA_hydro_sf"/>
</dbReference>
<dbReference type="CDD" id="cd00462">
    <property type="entry name" value="PTH"/>
    <property type="match status" value="1"/>
</dbReference>
<feature type="binding site" evidence="7">
    <location>
        <position position="111"/>
    </location>
    <ligand>
        <name>tRNA</name>
        <dbReference type="ChEBI" id="CHEBI:17843"/>
    </ligand>
</feature>
<comment type="function">
    <text evidence="7">Hydrolyzes ribosome-free peptidyl-tRNAs (with 1 or more amino acids incorporated), which drop off the ribosome during protein synthesis, or as a result of ribosome stalling.</text>
</comment>
<dbReference type="KEGG" id="mro:MROS_1867"/>
<comment type="function">
    <text evidence="7">Catalyzes the release of premature peptidyl moieties from peptidyl-tRNA molecules trapped in stalled 50S ribosomal subunits, and thus maintains levels of free tRNAs and 50S ribosomes.</text>
</comment>
<dbReference type="STRING" id="1191523.MROS_1867"/>
<dbReference type="eggNOG" id="COG0193">
    <property type="taxonomic scope" value="Bacteria"/>
</dbReference>
<keyword evidence="4 7" id="KW-0694">RNA-binding</keyword>
<dbReference type="NCBIfam" id="TIGR00447">
    <property type="entry name" value="pth"/>
    <property type="match status" value="1"/>
</dbReference>
<comment type="subunit">
    <text evidence="7">Monomer.</text>
</comment>
<comment type="subcellular location">
    <subcellularLocation>
        <location evidence="7">Cytoplasm</location>
    </subcellularLocation>
</comment>
<dbReference type="PANTHER" id="PTHR17224">
    <property type="entry name" value="PEPTIDYL-TRNA HYDROLASE"/>
    <property type="match status" value="1"/>
</dbReference>
<dbReference type="GO" id="GO:0005737">
    <property type="term" value="C:cytoplasm"/>
    <property type="evidence" value="ECO:0007669"/>
    <property type="project" value="UniProtKB-SubCell"/>
</dbReference>
<dbReference type="RefSeq" id="WP_014856532.1">
    <property type="nucleotide sequence ID" value="NC_018178.1"/>
</dbReference>
<evidence type="ECO:0000256" key="9">
    <source>
        <dbReference type="RuleBase" id="RU004320"/>
    </source>
</evidence>
<dbReference type="EMBL" id="CP003557">
    <property type="protein sequence ID" value="AFN75100.1"/>
    <property type="molecule type" value="Genomic_DNA"/>
</dbReference>
<dbReference type="InterPro" id="IPR018171">
    <property type="entry name" value="Pept_tRNA_hydro_CS"/>
</dbReference>
<feature type="binding site" evidence="7">
    <location>
        <position position="14"/>
    </location>
    <ligand>
        <name>tRNA</name>
        <dbReference type="ChEBI" id="CHEBI:17843"/>
    </ligand>
</feature>
<evidence type="ECO:0000313" key="10">
    <source>
        <dbReference type="EMBL" id="AFN75100.1"/>
    </source>
</evidence>
<dbReference type="Pfam" id="PF01195">
    <property type="entry name" value="Pept_tRNA_hydro"/>
    <property type="match status" value="1"/>
</dbReference>
<evidence type="ECO:0000313" key="11">
    <source>
        <dbReference type="Proteomes" id="UP000009011"/>
    </source>
</evidence>
<dbReference type="GO" id="GO:0006515">
    <property type="term" value="P:protein quality control for misfolded or incompletely synthesized proteins"/>
    <property type="evidence" value="ECO:0007669"/>
    <property type="project" value="UniProtKB-UniRule"/>
</dbReference>
<evidence type="ECO:0000256" key="8">
    <source>
        <dbReference type="RuleBase" id="RU000673"/>
    </source>
</evidence>
<evidence type="ECO:0000256" key="6">
    <source>
        <dbReference type="ARBA" id="ARBA00050038"/>
    </source>
</evidence>
<gene>
    <name evidence="7" type="primary">pth</name>
    <name evidence="10" type="ordered locus">MROS_1867</name>
</gene>
<dbReference type="PROSITE" id="PS01195">
    <property type="entry name" value="PEPT_TRNA_HYDROL_1"/>
    <property type="match status" value="1"/>
</dbReference>
<dbReference type="AlphaFoldDB" id="I6Z7G1"/>
<dbReference type="Proteomes" id="UP000009011">
    <property type="component" value="Chromosome"/>
</dbReference>
<dbReference type="PANTHER" id="PTHR17224:SF1">
    <property type="entry name" value="PEPTIDYL-TRNA HYDROLASE"/>
    <property type="match status" value="1"/>
</dbReference>
<dbReference type="InterPro" id="IPR001328">
    <property type="entry name" value="Pept_tRNA_hydro"/>
</dbReference>
<organism evidence="10 11">
    <name type="scientific">Melioribacter roseus (strain DSM 23840 / JCM 17771 / VKM B-2668 / P3M-2)</name>
    <dbReference type="NCBI Taxonomy" id="1191523"/>
    <lineage>
        <taxon>Bacteria</taxon>
        <taxon>Pseudomonadati</taxon>
        <taxon>Ignavibacteriota</taxon>
        <taxon>Ignavibacteria</taxon>
        <taxon>Ignavibacteriales</taxon>
        <taxon>Melioribacteraceae</taxon>
        <taxon>Melioribacter</taxon>
    </lineage>
</organism>
<dbReference type="OrthoDB" id="9800507at2"/>
<proteinExistence type="inferred from homology"/>
<evidence type="ECO:0000256" key="5">
    <source>
        <dbReference type="ARBA" id="ARBA00038063"/>
    </source>
</evidence>
<feature type="binding site" evidence="7">
    <location>
        <position position="65"/>
    </location>
    <ligand>
        <name>tRNA</name>
        <dbReference type="ChEBI" id="CHEBI:17843"/>
    </ligand>
</feature>
<keyword evidence="2 7" id="KW-0820">tRNA-binding</keyword>
<accession>I6Z7G1</accession>
<feature type="binding site" evidence="7">
    <location>
        <position position="63"/>
    </location>
    <ligand>
        <name>tRNA</name>
        <dbReference type="ChEBI" id="CHEBI:17843"/>
    </ligand>
</feature>
<name>I6Z7G1_MELRP</name>
<feature type="active site" description="Proton acceptor" evidence="7">
    <location>
        <position position="19"/>
    </location>
</feature>
<feature type="site" description="Discriminates between blocked and unblocked aminoacyl-tRNA" evidence="7">
    <location>
        <position position="9"/>
    </location>
</feature>
<dbReference type="EC" id="3.1.1.29" evidence="1 7"/>
<comment type="catalytic activity">
    <reaction evidence="7 8">
        <text>an N-acyl-L-alpha-aminoacyl-tRNA + H2O = an N-acyl-L-amino acid + a tRNA + H(+)</text>
        <dbReference type="Rhea" id="RHEA:54448"/>
        <dbReference type="Rhea" id="RHEA-COMP:10123"/>
        <dbReference type="Rhea" id="RHEA-COMP:13883"/>
        <dbReference type="ChEBI" id="CHEBI:15377"/>
        <dbReference type="ChEBI" id="CHEBI:15378"/>
        <dbReference type="ChEBI" id="CHEBI:59874"/>
        <dbReference type="ChEBI" id="CHEBI:78442"/>
        <dbReference type="ChEBI" id="CHEBI:138191"/>
        <dbReference type="EC" id="3.1.1.29"/>
    </reaction>
</comment>
<dbReference type="Gene3D" id="3.40.50.1470">
    <property type="entry name" value="Peptidyl-tRNA hydrolase"/>
    <property type="match status" value="1"/>
</dbReference>
<dbReference type="SUPFAM" id="SSF53178">
    <property type="entry name" value="Peptidyl-tRNA hydrolase-like"/>
    <property type="match status" value="1"/>
</dbReference>
<evidence type="ECO:0000256" key="7">
    <source>
        <dbReference type="HAMAP-Rule" id="MF_00083"/>
    </source>
</evidence>
<comment type="similarity">
    <text evidence="5 7 9">Belongs to the PTH family.</text>
</comment>
<evidence type="ECO:0000256" key="1">
    <source>
        <dbReference type="ARBA" id="ARBA00013260"/>
    </source>
</evidence>
<protein>
    <recommendedName>
        <fullName evidence="6 7">Peptidyl-tRNA hydrolase</fullName>
        <shortName evidence="7">Pth</shortName>
        <ecNumber evidence="1 7">3.1.1.29</ecNumber>
    </recommendedName>
</protein>
<dbReference type="HAMAP" id="MF_00083">
    <property type="entry name" value="Pept_tRNA_hydro_bact"/>
    <property type="match status" value="1"/>
</dbReference>
<evidence type="ECO:0000256" key="3">
    <source>
        <dbReference type="ARBA" id="ARBA00022801"/>
    </source>
</evidence>
<dbReference type="GO" id="GO:0004045">
    <property type="term" value="F:peptidyl-tRNA hydrolase activity"/>
    <property type="evidence" value="ECO:0007669"/>
    <property type="project" value="UniProtKB-UniRule"/>
</dbReference>
<dbReference type="GO" id="GO:0000049">
    <property type="term" value="F:tRNA binding"/>
    <property type="evidence" value="ECO:0007669"/>
    <property type="project" value="UniProtKB-UniRule"/>
</dbReference>
<dbReference type="FunFam" id="3.40.50.1470:FF:000001">
    <property type="entry name" value="Peptidyl-tRNA hydrolase"/>
    <property type="match status" value="1"/>
</dbReference>
<reference evidence="10 11" key="1">
    <citation type="journal article" date="2013" name="PLoS ONE">
        <title>Genomic analysis of Melioribacter roseus, facultatively anaerobic organotrophic bacterium representing a novel deep lineage within Bacteriodetes/Chlorobi group.</title>
        <authorList>
            <person name="Kadnikov V.V."/>
            <person name="Mardanov A.V."/>
            <person name="Podosokorskaya O.A."/>
            <person name="Gavrilov S.N."/>
            <person name="Kublanov I.V."/>
            <person name="Beletsky A.V."/>
            <person name="Bonch-Osmolovskaya E.A."/>
            <person name="Ravin N.V."/>
        </authorList>
    </citation>
    <scope>NUCLEOTIDE SEQUENCE [LARGE SCALE GENOMIC DNA]</scope>
    <source>
        <strain evidence="11">JCM 17771 / P3M-2</strain>
    </source>
</reference>